<accession>A0A4V6S1U3</accession>
<reference evidence="9 10" key="1">
    <citation type="submission" date="2019-02" db="EMBL/GenBank/DDBJ databases">
        <title>Genome sequencing of the rare red list fungi Antrodiella citrinella (Flaviporus citrinellus).</title>
        <authorList>
            <person name="Buettner E."/>
            <person name="Kellner H."/>
        </authorList>
    </citation>
    <scope>NUCLEOTIDE SEQUENCE [LARGE SCALE GENOMIC DNA]</scope>
    <source>
        <strain evidence="9 10">DSM 108506</strain>
    </source>
</reference>
<comment type="subcellular location">
    <subcellularLocation>
        <location evidence="1">Nucleus</location>
    </subcellularLocation>
</comment>
<sequence>MPVKRKASKANMDGSPPPKRRTRSGGPLVVTQPTAVSPRPLARRRTAPTSSSIENVAVDSSDDDEELPPPPRRGRKPIKPAAIAARPPFPSSPSPPRTRLRASTTTKKLGTVPAASLAVRKYATYGGLARKKAQATKIVSSESSASDVEEPVASSSKLQLDNAPILPKPLTKSSKPPARGRPAPRARGGKRKPASRSRSKVLDEALAEPDDKALDLIEEEEAAMELFNETAEELEAAEAESATVEVLAEVAVAEEPMQEVEAAQSTDSEPDELLLRSPPSSPPVTPPRSVGARPKVLPRPNGSAAGTPRMFLDCVEPPPTPSRLRSQSKGLTSRARTLSVVPPSPKIQSLPVPSTPTRARFSATPQPSRKRSTPIVEEDDELETFPEELPVEVLSPTKRTPGRTYGKGKGKAIASPAKEASRSSAEDVELYLEAQKRATLSALHRLPQMMDLEDMDVHPNSVAHKQLTNLLLGTVQRGEGNSCLITGPRASGKSRLVEDVIASLPEVPNVIRLSGHAQTNDRLAMREIAWQLAQQSGTSLMSLDDPDDESNQDADNPFLDKSAEPSVLALPPPAHLLALISMIPTLSRPTIIVLDGFDLFALHARQSLLYCLFDTVQHARVGANGKGLAVIGVTSRVDTINLLEKRVKSRFSGRIFRTACPGELSVWISTARRALCAPIDVEASEEWTLQWDTAVDKLLDDTDVQEALQDTFSLTRDLRMLSRILIPLILELTPTSPLPTSRSSKSLVATLQNQRCPTITFLHAVTYPSMCLLIAAMHARTSGHDTFTFEMLYETFCDQVRTSHSAPVQVQGGGIGMVRCSREVLMAEFERLATLGAVVVVSAPSQGTSKGFMRYRCSINRIDVKEVVEKMGQLSLKKWFSKAT</sequence>
<dbReference type="OrthoDB" id="343623at2759"/>
<dbReference type="GO" id="GO:0006270">
    <property type="term" value="P:DNA replication initiation"/>
    <property type="evidence" value="ECO:0007669"/>
    <property type="project" value="TreeGrafter"/>
</dbReference>
<feature type="compositionally biased region" description="Low complexity" evidence="6">
    <location>
        <begin position="164"/>
        <end position="181"/>
    </location>
</feature>
<name>A0A4V6S1U3_9APHY</name>
<feature type="domain" description="Orc1-like AAA ATPase" evidence="7">
    <location>
        <begin position="466"/>
        <end position="618"/>
    </location>
</feature>
<feature type="compositionally biased region" description="Polar residues" evidence="6">
    <location>
        <begin position="323"/>
        <end position="336"/>
    </location>
</feature>
<feature type="region of interest" description="Disordered" evidence="6">
    <location>
        <begin position="396"/>
        <end position="420"/>
    </location>
</feature>
<keyword evidence="5" id="KW-0539">Nucleus</keyword>
<dbReference type="InterPro" id="IPR041664">
    <property type="entry name" value="AAA_16"/>
</dbReference>
<dbReference type="InterPro" id="IPR032705">
    <property type="entry name" value="ORC4_C"/>
</dbReference>
<dbReference type="GO" id="GO:0005664">
    <property type="term" value="C:nuclear origin of replication recognition complex"/>
    <property type="evidence" value="ECO:0007669"/>
    <property type="project" value="TreeGrafter"/>
</dbReference>
<dbReference type="EMBL" id="SGPM01000148">
    <property type="protein sequence ID" value="THH28953.1"/>
    <property type="molecule type" value="Genomic_DNA"/>
</dbReference>
<feature type="region of interest" description="Disordered" evidence="6">
    <location>
        <begin position="128"/>
        <end position="213"/>
    </location>
</feature>
<evidence type="ECO:0000313" key="10">
    <source>
        <dbReference type="Proteomes" id="UP000308730"/>
    </source>
</evidence>
<evidence type="ECO:0000256" key="1">
    <source>
        <dbReference type="ARBA" id="ARBA00004123"/>
    </source>
</evidence>
<dbReference type="SUPFAM" id="SSF52540">
    <property type="entry name" value="P-loop containing nucleoside triphosphate hydrolases"/>
    <property type="match status" value="1"/>
</dbReference>
<proteinExistence type="inferred from homology"/>
<feature type="region of interest" description="Disordered" evidence="6">
    <location>
        <begin position="539"/>
        <end position="558"/>
    </location>
</feature>
<comment type="caution">
    <text evidence="9">The sequence shown here is derived from an EMBL/GenBank/DDBJ whole genome shotgun (WGS) entry which is preliminary data.</text>
</comment>
<evidence type="ECO:0000256" key="3">
    <source>
        <dbReference type="ARBA" id="ARBA00022705"/>
    </source>
</evidence>
<keyword evidence="3" id="KW-0235">DNA replication</keyword>
<dbReference type="PANTHER" id="PTHR12087">
    <property type="entry name" value="ORIGIN RECOGNITION COMPLEX SUBUNIT 4"/>
    <property type="match status" value="1"/>
</dbReference>
<evidence type="ECO:0000313" key="9">
    <source>
        <dbReference type="EMBL" id="THH28953.1"/>
    </source>
</evidence>
<feature type="compositionally biased region" description="Basic residues" evidence="6">
    <location>
        <begin position="182"/>
        <end position="199"/>
    </location>
</feature>
<evidence type="ECO:0000259" key="8">
    <source>
        <dbReference type="Pfam" id="PF14629"/>
    </source>
</evidence>
<dbReference type="InterPro" id="IPR027417">
    <property type="entry name" value="P-loop_NTPase"/>
</dbReference>
<feature type="compositionally biased region" description="Low complexity" evidence="6">
    <location>
        <begin position="139"/>
        <end position="156"/>
    </location>
</feature>
<dbReference type="Gene3D" id="3.40.50.300">
    <property type="entry name" value="P-loop containing nucleotide triphosphate hydrolases"/>
    <property type="match status" value="1"/>
</dbReference>
<feature type="compositionally biased region" description="Pro residues" evidence="6">
    <location>
        <begin position="87"/>
        <end position="96"/>
    </location>
</feature>
<evidence type="ECO:0000256" key="6">
    <source>
        <dbReference type="SAM" id="MobiDB-lite"/>
    </source>
</evidence>
<dbReference type="AlphaFoldDB" id="A0A4V6S1U3"/>
<evidence type="ECO:0000256" key="2">
    <source>
        <dbReference type="ARBA" id="ARBA00005334"/>
    </source>
</evidence>
<feature type="domain" description="Origin recognition complex subunit 4 C-terminal" evidence="8">
    <location>
        <begin position="671"/>
        <end position="868"/>
    </location>
</feature>
<dbReference type="GO" id="GO:0003688">
    <property type="term" value="F:DNA replication origin binding"/>
    <property type="evidence" value="ECO:0007669"/>
    <property type="project" value="TreeGrafter"/>
</dbReference>
<feature type="region of interest" description="Disordered" evidence="6">
    <location>
        <begin position="1"/>
        <end position="116"/>
    </location>
</feature>
<feature type="region of interest" description="Disordered" evidence="6">
    <location>
        <begin position="257"/>
        <end position="382"/>
    </location>
</feature>
<gene>
    <name evidence="9" type="ORF">EUX98_g5241</name>
</gene>
<keyword evidence="4" id="KW-0238">DNA-binding</keyword>
<organism evidence="9 10">
    <name type="scientific">Antrodiella citrinella</name>
    <dbReference type="NCBI Taxonomy" id="2447956"/>
    <lineage>
        <taxon>Eukaryota</taxon>
        <taxon>Fungi</taxon>
        <taxon>Dikarya</taxon>
        <taxon>Basidiomycota</taxon>
        <taxon>Agaricomycotina</taxon>
        <taxon>Agaricomycetes</taxon>
        <taxon>Polyporales</taxon>
        <taxon>Steccherinaceae</taxon>
        <taxon>Antrodiella</taxon>
    </lineage>
</organism>
<keyword evidence="10" id="KW-1185">Reference proteome</keyword>
<evidence type="ECO:0000259" key="7">
    <source>
        <dbReference type="Pfam" id="PF13191"/>
    </source>
</evidence>
<dbReference type="PANTHER" id="PTHR12087:SF0">
    <property type="entry name" value="ORIGIN RECOGNITION COMPLEX SUBUNIT 4"/>
    <property type="match status" value="1"/>
</dbReference>
<dbReference type="Pfam" id="PF13191">
    <property type="entry name" value="AAA_16"/>
    <property type="match status" value="1"/>
</dbReference>
<evidence type="ECO:0000256" key="4">
    <source>
        <dbReference type="ARBA" id="ARBA00023125"/>
    </source>
</evidence>
<feature type="compositionally biased region" description="Polar residues" evidence="6">
    <location>
        <begin position="351"/>
        <end position="367"/>
    </location>
</feature>
<dbReference type="InterPro" id="IPR016527">
    <property type="entry name" value="ORC4"/>
</dbReference>
<evidence type="ECO:0000256" key="5">
    <source>
        <dbReference type="ARBA" id="ARBA00023242"/>
    </source>
</evidence>
<comment type="similarity">
    <text evidence="2">Belongs to the ORC4 family.</text>
</comment>
<dbReference type="Pfam" id="PF14629">
    <property type="entry name" value="ORC4_C"/>
    <property type="match status" value="1"/>
</dbReference>
<dbReference type="Proteomes" id="UP000308730">
    <property type="component" value="Unassembled WGS sequence"/>
</dbReference>
<protein>
    <submittedName>
        <fullName evidence="9">Uncharacterized protein</fullName>
    </submittedName>
</protein>